<dbReference type="GO" id="GO:0003735">
    <property type="term" value="F:structural constituent of ribosome"/>
    <property type="evidence" value="ECO:0007669"/>
    <property type="project" value="InterPro"/>
</dbReference>
<feature type="domain" description="Large ribosomal subunit protein uL24 C-terminal" evidence="6">
    <location>
        <begin position="39"/>
        <end position="101"/>
    </location>
</feature>
<comment type="function">
    <text evidence="5">One of two assembly initiator proteins, it binds directly to the 5'-end of the 23S rRNA, where it nucleates assembly of the 50S subunit.</text>
</comment>
<evidence type="ECO:0000256" key="2">
    <source>
        <dbReference type="ARBA" id="ARBA00022980"/>
    </source>
</evidence>
<keyword evidence="3 5" id="KW-0687">Ribonucleoprotein</keyword>
<comment type="function">
    <text evidence="5">One of the proteins that surrounds the polypeptide exit tunnel on the outside of the subunit.</text>
</comment>
<evidence type="ECO:0000259" key="6">
    <source>
        <dbReference type="Pfam" id="PF17136"/>
    </source>
</evidence>
<dbReference type="CDD" id="cd06089">
    <property type="entry name" value="KOW_RPL26"/>
    <property type="match status" value="1"/>
</dbReference>
<accession>A0A6J4VHU2</accession>
<dbReference type="GO" id="GO:0005840">
    <property type="term" value="C:ribosome"/>
    <property type="evidence" value="ECO:0007669"/>
    <property type="project" value="UniProtKB-KW"/>
</dbReference>
<dbReference type="PANTHER" id="PTHR12903">
    <property type="entry name" value="MITOCHONDRIAL RIBOSOMAL PROTEIN L24"/>
    <property type="match status" value="1"/>
</dbReference>
<dbReference type="Pfam" id="PF17136">
    <property type="entry name" value="ribosomal_L24"/>
    <property type="match status" value="1"/>
</dbReference>
<dbReference type="GO" id="GO:1990904">
    <property type="term" value="C:ribonucleoprotein complex"/>
    <property type="evidence" value="ECO:0007669"/>
    <property type="project" value="UniProtKB-KW"/>
</dbReference>
<comment type="similarity">
    <text evidence="1 5">Belongs to the universal ribosomal protein uL24 family.</text>
</comment>
<protein>
    <recommendedName>
        <fullName evidence="4 5">Large ribosomal subunit protein uL24</fullName>
    </recommendedName>
</protein>
<keyword evidence="5" id="KW-0694">RNA-binding</keyword>
<organism evidence="7">
    <name type="scientific">uncultured Thermomicrobiales bacterium</name>
    <dbReference type="NCBI Taxonomy" id="1645740"/>
    <lineage>
        <taxon>Bacteria</taxon>
        <taxon>Pseudomonadati</taxon>
        <taxon>Thermomicrobiota</taxon>
        <taxon>Thermomicrobia</taxon>
        <taxon>Thermomicrobiales</taxon>
        <taxon>environmental samples</taxon>
    </lineage>
</organism>
<evidence type="ECO:0000256" key="3">
    <source>
        <dbReference type="ARBA" id="ARBA00023274"/>
    </source>
</evidence>
<dbReference type="InterPro" id="IPR014722">
    <property type="entry name" value="Rib_uL2_dom2"/>
</dbReference>
<dbReference type="InterPro" id="IPR008991">
    <property type="entry name" value="Translation_prot_SH3-like_sf"/>
</dbReference>
<sequence>MRKIRSGDEVLVTAGRNKGQRGVVRINLIRRDRVVVEGVNIVKKHIKRGRARQSGIVEVEAPLHVSNVLLVCPNCKQPTRVGVRPNEAGKNERYCKKCEATVPRPEA</sequence>
<dbReference type="NCBIfam" id="TIGR01079">
    <property type="entry name" value="rplX_bact"/>
    <property type="match status" value="1"/>
</dbReference>
<name>A0A6J4VHU2_9BACT</name>
<evidence type="ECO:0000256" key="1">
    <source>
        <dbReference type="ARBA" id="ARBA00010618"/>
    </source>
</evidence>
<keyword evidence="5" id="KW-0699">rRNA-binding</keyword>
<dbReference type="HAMAP" id="MF_01326_B">
    <property type="entry name" value="Ribosomal_uL24_B"/>
    <property type="match status" value="1"/>
</dbReference>
<dbReference type="GO" id="GO:0006412">
    <property type="term" value="P:translation"/>
    <property type="evidence" value="ECO:0007669"/>
    <property type="project" value="UniProtKB-UniRule"/>
</dbReference>
<dbReference type="GO" id="GO:0019843">
    <property type="term" value="F:rRNA binding"/>
    <property type="evidence" value="ECO:0007669"/>
    <property type="project" value="UniProtKB-UniRule"/>
</dbReference>
<comment type="subunit">
    <text evidence="5">Part of the 50S ribosomal subunit.</text>
</comment>
<dbReference type="Gene3D" id="2.30.30.30">
    <property type="match status" value="1"/>
</dbReference>
<dbReference type="InterPro" id="IPR057264">
    <property type="entry name" value="Ribosomal_uL24_C"/>
</dbReference>
<reference evidence="7" key="1">
    <citation type="submission" date="2020-02" db="EMBL/GenBank/DDBJ databases">
        <authorList>
            <person name="Meier V. D."/>
        </authorList>
    </citation>
    <scope>NUCLEOTIDE SEQUENCE</scope>
    <source>
        <strain evidence="7">AVDCRST_MAG59</strain>
    </source>
</reference>
<dbReference type="SUPFAM" id="SSF50104">
    <property type="entry name" value="Translation proteins SH3-like domain"/>
    <property type="match status" value="1"/>
</dbReference>
<dbReference type="InterPro" id="IPR003256">
    <property type="entry name" value="Ribosomal_uL24"/>
</dbReference>
<gene>
    <name evidence="5" type="primary">rplX</name>
    <name evidence="7" type="ORF">AVDCRST_MAG59-4596</name>
</gene>
<proteinExistence type="inferred from homology"/>
<evidence type="ECO:0000256" key="4">
    <source>
        <dbReference type="ARBA" id="ARBA00035206"/>
    </source>
</evidence>
<dbReference type="InterPro" id="IPR041988">
    <property type="entry name" value="Ribosomal_uL24_KOW"/>
</dbReference>
<dbReference type="AlphaFoldDB" id="A0A6J4VHU2"/>
<keyword evidence="2 5" id="KW-0689">Ribosomal protein</keyword>
<dbReference type="EMBL" id="CADCWF010000337">
    <property type="protein sequence ID" value="CAA9579915.1"/>
    <property type="molecule type" value="Genomic_DNA"/>
</dbReference>
<evidence type="ECO:0000256" key="5">
    <source>
        <dbReference type="HAMAP-Rule" id="MF_01326"/>
    </source>
</evidence>
<evidence type="ECO:0000313" key="7">
    <source>
        <dbReference type="EMBL" id="CAA9579915.1"/>
    </source>
</evidence>